<dbReference type="KEGG" id="egm:AYC65_05260"/>
<dbReference type="OrthoDB" id="9804543at2"/>
<evidence type="ECO:0000256" key="2">
    <source>
        <dbReference type="ARBA" id="ARBA00023125"/>
    </source>
</evidence>
<sequence length="260" mass="29972">MAFLHQNDEFNADGRPENVTGIASDMVMHDSGFHSHQKKVQLLYAPSGCMTVVTPEKQLILPPSKLLWIPAGEEHRVTFRNVVAYRSVYFSLQYVTENHLPEGIQVLSVNPLLREIIERICFWPWAMGEKEQRNILSVFREELKTAPKESLVFSMPKDVRLQKKVEEWILRISQPPFLNVLSGEVGASEKTISRIFIKETGLSYQEWRLQWRLHRAIELLSEGRTVGETAFELSFSSDSAFVDFFKKQTGATPLQYMLQQ</sequence>
<reference evidence="5 6" key="1">
    <citation type="submission" date="2020-12" db="EMBL/GenBank/DDBJ databases">
        <title>FDA dAtabase for Regulatory Grade micrObial Sequences (FDA-ARGOS): Supporting development and validation of Infectious Disease Dx tests.</title>
        <authorList>
            <person name="Kerrigan L."/>
            <person name="Long C."/>
            <person name="Tallon L."/>
            <person name="Sadzewicz L."/>
            <person name="Zhao X."/>
            <person name="Boylan J."/>
            <person name="Ott S."/>
            <person name="Bowen H."/>
            <person name="Vavikolanu K."/>
            <person name="Mehta A."/>
            <person name="Aluvathingal J."/>
            <person name="Nadendla S."/>
            <person name="Yan Y."/>
            <person name="Sichtig H."/>
        </authorList>
    </citation>
    <scope>NUCLEOTIDE SEQUENCE [LARGE SCALE GENOMIC DNA]</scope>
    <source>
        <strain evidence="5 6">FDAARGOS_1031</strain>
    </source>
</reference>
<dbReference type="InterPro" id="IPR009057">
    <property type="entry name" value="Homeodomain-like_sf"/>
</dbReference>
<dbReference type="EMBL" id="CP067018">
    <property type="protein sequence ID" value="QQN57904.1"/>
    <property type="molecule type" value="Genomic_DNA"/>
</dbReference>
<dbReference type="GO" id="GO:0043565">
    <property type="term" value="F:sequence-specific DNA binding"/>
    <property type="evidence" value="ECO:0007669"/>
    <property type="project" value="InterPro"/>
</dbReference>
<dbReference type="Gene3D" id="1.10.10.60">
    <property type="entry name" value="Homeodomain-like"/>
    <property type="match status" value="2"/>
</dbReference>
<evidence type="ECO:0000313" key="6">
    <source>
        <dbReference type="Proteomes" id="UP000595426"/>
    </source>
</evidence>
<dbReference type="Proteomes" id="UP000595426">
    <property type="component" value="Chromosome"/>
</dbReference>
<dbReference type="InterPro" id="IPR003313">
    <property type="entry name" value="AraC-bd"/>
</dbReference>
<dbReference type="InterPro" id="IPR011051">
    <property type="entry name" value="RmlC_Cupin_sf"/>
</dbReference>
<dbReference type="SUPFAM" id="SSF51182">
    <property type="entry name" value="RmlC-like cupins"/>
    <property type="match status" value="1"/>
</dbReference>
<protein>
    <submittedName>
        <fullName evidence="5">Helix-turn-helix transcriptional regulator</fullName>
    </submittedName>
</protein>
<evidence type="ECO:0000256" key="3">
    <source>
        <dbReference type="ARBA" id="ARBA00023163"/>
    </source>
</evidence>
<dbReference type="Pfam" id="PF12833">
    <property type="entry name" value="HTH_18"/>
    <property type="match status" value="1"/>
</dbReference>
<keyword evidence="2" id="KW-0238">DNA-binding</keyword>
<dbReference type="GO" id="GO:0003700">
    <property type="term" value="F:DNA-binding transcription factor activity"/>
    <property type="evidence" value="ECO:0007669"/>
    <property type="project" value="InterPro"/>
</dbReference>
<dbReference type="Pfam" id="PF02311">
    <property type="entry name" value="AraC_binding"/>
    <property type="match status" value="1"/>
</dbReference>
<evidence type="ECO:0000313" key="5">
    <source>
        <dbReference type="EMBL" id="QQN57904.1"/>
    </source>
</evidence>
<proteinExistence type="predicted"/>
<dbReference type="RefSeq" id="WP_034870322.1">
    <property type="nucleotide sequence ID" value="NZ_CBCSDR010000003.1"/>
</dbReference>
<evidence type="ECO:0000256" key="1">
    <source>
        <dbReference type="ARBA" id="ARBA00023015"/>
    </source>
</evidence>
<dbReference type="SMART" id="SM00342">
    <property type="entry name" value="HTH_ARAC"/>
    <property type="match status" value="1"/>
</dbReference>
<dbReference type="InterPro" id="IPR018060">
    <property type="entry name" value="HTH_AraC"/>
</dbReference>
<dbReference type="PANTHER" id="PTHR11019">
    <property type="entry name" value="HTH-TYPE TRANSCRIPTIONAL REGULATOR NIMR"/>
    <property type="match status" value="1"/>
</dbReference>
<dbReference type="CDD" id="cd06124">
    <property type="entry name" value="cupin_NimR-like_N"/>
    <property type="match status" value="1"/>
</dbReference>
<dbReference type="SUPFAM" id="SSF46689">
    <property type="entry name" value="Homeodomain-like"/>
    <property type="match status" value="1"/>
</dbReference>
<dbReference type="PANTHER" id="PTHR11019:SF159">
    <property type="entry name" value="TRANSCRIPTIONAL REGULATOR-RELATED"/>
    <property type="match status" value="1"/>
</dbReference>
<dbReference type="GeneID" id="93132301"/>
<name>A0A7T7UXA6_9FLAO</name>
<dbReference type="AlphaFoldDB" id="A0A7T7UXA6"/>
<dbReference type="PROSITE" id="PS01124">
    <property type="entry name" value="HTH_ARAC_FAMILY_2"/>
    <property type="match status" value="1"/>
</dbReference>
<keyword evidence="3" id="KW-0804">Transcription</keyword>
<keyword evidence="1" id="KW-0805">Transcription regulation</keyword>
<organism evidence="5 6">
    <name type="scientific">Elizabethkingia bruuniana</name>
    <dbReference type="NCBI Taxonomy" id="1756149"/>
    <lineage>
        <taxon>Bacteria</taxon>
        <taxon>Pseudomonadati</taxon>
        <taxon>Bacteroidota</taxon>
        <taxon>Flavobacteriia</taxon>
        <taxon>Flavobacteriales</taxon>
        <taxon>Weeksellaceae</taxon>
        <taxon>Elizabethkingia</taxon>
    </lineage>
</organism>
<feature type="domain" description="HTH araC/xylS-type" evidence="4">
    <location>
        <begin position="159"/>
        <end position="259"/>
    </location>
</feature>
<evidence type="ECO:0000259" key="4">
    <source>
        <dbReference type="PROSITE" id="PS01124"/>
    </source>
</evidence>
<gene>
    <name evidence="5" type="ORF">I6H88_15865</name>
</gene>
<keyword evidence="6" id="KW-1185">Reference proteome</keyword>
<accession>A0A7T7UXA6</accession>